<dbReference type="AlphaFoldDB" id="G7YGP5"/>
<accession>G7YGP5</accession>
<organism evidence="2 3">
    <name type="scientific">Clonorchis sinensis</name>
    <name type="common">Chinese liver fluke</name>
    <dbReference type="NCBI Taxonomy" id="79923"/>
    <lineage>
        <taxon>Eukaryota</taxon>
        <taxon>Metazoa</taxon>
        <taxon>Spiralia</taxon>
        <taxon>Lophotrochozoa</taxon>
        <taxon>Platyhelminthes</taxon>
        <taxon>Trematoda</taxon>
        <taxon>Digenea</taxon>
        <taxon>Opisthorchiida</taxon>
        <taxon>Opisthorchiata</taxon>
        <taxon>Opisthorchiidae</taxon>
        <taxon>Clonorchis</taxon>
    </lineage>
</organism>
<dbReference type="Proteomes" id="UP000008909">
    <property type="component" value="Unassembled WGS sequence"/>
</dbReference>
<evidence type="ECO:0000313" key="2">
    <source>
        <dbReference type="EMBL" id="GAA52128.1"/>
    </source>
</evidence>
<sequence length="351" mass="39886">MPTPAYTGYRSETMVIEDLELWLYALDSEFGTSDVNASYPLSVTQLLVLIRSHSFCLKTEGSFKPDYANQQAMRRHIRVSKPKRKYFSSKKPQRSAPKRSSHALRKTRTHKTATLVRHTPVCSNPSPTGLISVHRLIDSTALAGQELLANNGHVVKSVVAHVSSAVQANDQHTPNVRRRSFEQPTRSTLLPMNGNIHPSDHHPFLHSWEYSDDYVTSRSWRSRRNTYLALRLIHSDAVDSYDKQENLSDDCALSSFSFKTGDTTSKLTTRTTKTAHKRPWVRRSEFVSPPTSYGDDYAISLELEAQRKLLSSLEPCVLGYRWPTLVIEEGRVNVASKLSPMVDRETMVLWR</sequence>
<gene>
    <name evidence="2" type="ORF">CLF_107380</name>
</gene>
<reference evidence="2" key="1">
    <citation type="journal article" date="2011" name="Genome Biol.">
        <title>The draft genome of the carcinogenic human liver fluke Clonorchis sinensis.</title>
        <authorList>
            <person name="Wang X."/>
            <person name="Chen W."/>
            <person name="Huang Y."/>
            <person name="Sun J."/>
            <person name="Men J."/>
            <person name="Liu H."/>
            <person name="Luo F."/>
            <person name="Guo L."/>
            <person name="Lv X."/>
            <person name="Deng C."/>
            <person name="Zhou C."/>
            <person name="Fan Y."/>
            <person name="Li X."/>
            <person name="Huang L."/>
            <person name="Hu Y."/>
            <person name="Liang C."/>
            <person name="Hu X."/>
            <person name="Xu J."/>
            <person name="Yu X."/>
        </authorList>
    </citation>
    <scope>NUCLEOTIDE SEQUENCE [LARGE SCALE GENOMIC DNA]</scope>
    <source>
        <strain evidence="2">Henan</strain>
    </source>
</reference>
<reference key="2">
    <citation type="submission" date="2011-10" db="EMBL/GenBank/DDBJ databases">
        <title>The genome and transcriptome sequence of Clonorchis sinensis provide insights into the carcinogenic liver fluke.</title>
        <authorList>
            <person name="Wang X."/>
            <person name="Huang Y."/>
            <person name="Chen W."/>
            <person name="Liu H."/>
            <person name="Guo L."/>
            <person name="Chen Y."/>
            <person name="Luo F."/>
            <person name="Zhou W."/>
            <person name="Sun J."/>
            <person name="Mao Q."/>
            <person name="Liang P."/>
            <person name="Zhou C."/>
            <person name="Tian Y."/>
            <person name="Men J."/>
            <person name="Lv X."/>
            <person name="Huang L."/>
            <person name="Zhou J."/>
            <person name="Hu Y."/>
            <person name="Li R."/>
            <person name="Zhang F."/>
            <person name="Lei H."/>
            <person name="Li X."/>
            <person name="Hu X."/>
            <person name="Liang C."/>
            <person name="Xu J."/>
            <person name="Wu Z."/>
            <person name="Yu X."/>
        </authorList>
    </citation>
    <scope>NUCLEOTIDE SEQUENCE</scope>
    <source>
        <strain>Henan</strain>
    </source>
</reference>
<proteinExistence type="predicted"/>
<evidence type="ECO:0000313" key="3">
    <source>
        <dbReference type="Proteomes" id="UP000008909"/>
    </source>
</evidence>
<protein>
    <submittedName>
        <fullName evidence="2">Uncharacterized protein</fullName>
    </submittedName>
</protein>
<name>G7YGP5_CLOSI</name>
<evidence type="ECO:0000256" key="1">
    <source>
        <dbReference type="SAM" id="MobiDB-lite"/>
    </source>
</evidence>
<dbReference type="EMBL" id="DF143245">
    <property type="protein sequence ID" value="GAA52128.1"/>
    <property type="molecule type" value="Genomic_DNA"/>
</dbReference>
<keyword evidence="3" id="KW-1185">Reference proteome</keyword>
<feature type="region of interest" description="Disordered" evidence="1">
    <location>
        <begin position="81"/>
        <end position="109"/>
    </location>
</feature>